<comment type="similarity">
    <text evidence="1">Belongs to the hemerythrin family.</text>
</comment>
<evidence type="ECO:0000256" key="1">
    <source>
        <dbReference type="ARBA" id="ARBA00010587"/>
    </source>
</evidence>
<dbReference type="InterPro" id="IPR012827">
    <property type="entry name" value="Hemerythrin_metal-bd"/>
</dbReference>
<accession>A0A366MPL0</accession>
<dbReference type="PROSITE" id="PS00550">
    <property type="entry name" value="HEMERYTHRINS"/>
    <property type="match status" value="1"/>
</dbReference>
<dbReference type="GO" id="GO:0046872">
    <property type="term" value="F:metal ion binding"/>
    <property type="evidence" value="ECO:0007669"/>
    <property type="project" value="UniProtKB-KW"/>
</dbReference>
<dbReference type="Gene3D" id="1.20.120.50">
    <property type="entry name" value="Hemerythrin-like"/>
    <property type="match status" value="1"/>
</dbReference>
<dbReference type="EMBL" id="PDKB01000022">
    <property type="protein sequence ID" value="RBQ28155.1"/>
    <property type="molecule type" value="Genomic_DNA"/>
</dbReference>
<dbReference type="OrthoDB" id="5296936at2"/>
<evidence type="ECO:0008006" key="6">
    <source>
        <dbReference type="Google" id="ProtNLM"/>
    </source>
</evidence>
<evidence type="ECO:0000256" key="3">
    <source>
        <dbReference type="ARBA" id="ARBA00023004"/>
    </source>
</evidence>
<keyword evidence="3" id="KW-0408">Iron</keyword>
<keyword evidence="2" id="KW-0479">Metal-binding</keyword>
<dbReference type="InterPro" id="IPR035938">
    <property type="entry name" value="Hemerythrin-like_sf"/>
</dbReference>
<organism evidence="4 5">
    <name type="scientific">Aliarcobacter vitoriensis</name>
    <dbReference type="NCBI Taxonomy" id="2011099"/>
    <lineage>
        <taxon>Bacteria</taxon>
        <taxon>Pseudomonadati</taxon>
        <taxon>Campylobacterota</taxon>
        <taxon>Epsilonproteobacteria</taxon>
        <taxon>Campylobacterales</taxon>
        <taxon>Arcobacteraceae</taxon>
        <taxon>Aliarcobacter</taxon>
    </lineage>
</organism>
<gene>
    <name evidence="4" type="ORF">CRU91_10755</name>
</gene>
<dbReference type="InterPro" id="IPR016131">
    <property type="entry name" value="Haemerythrin_Fe_BS"/>
</dbReference>
<reference evidence="4 5" key="1">
    <citation type="submission" date="2017-10" db="EMBL/GenBank/DDBJ databases">
        <title>Genomics of the genus Arcobacter.</title>
        <authorList>
            <person name="Perez-Cataluna A."/>
            <person name="Figueras M.J."/>
        </authorList>
    </citation>
    <scope>NUCLEOTIDE SEQUENCE [LARGE SCALE GENOMIC DNA]</scope>
    <source>
        <strain evidence="4 5">CECT 9230</strain>
    </source>
</reference>
<evidence type="ECO:0000313" key="5">
    <source>
        <dbReference type="Proteomes" id="UP000252669"/>
    </source>
</evidence>
<evidence type="ECO:0000313" key="4">
    <source>
        <dbReference type="EMBL" id="RBQ28155.1"/>
    </source>
</evidence>
<dbReference type="RefSeq" id="WP_113895226.1">
    <property type="nucleotide sequence ID" value="NZ_CP182882.1"/>
</dbReference>
<protein>
    <recommendedName>
        <fullName evidence="6">Hemerythrin</fullName>
    </recommendedName>
</protein>
<dbReference type="AlphaFoldDB" id="A0A366MPL0"/>
<dbReference type="SUPFAM" id="SSF47188">
    <property type="entry name" value="Hemerythrin-like"/>
    <property type="match status" value="1"/>
</dbReference>
<comment type="caution">
    <text evidence="4">The sequence shown here is derived from an EMBL/GenBank/DDBJ whole genome shotgun (WGS) entry which is preliminary data.</text>
</comment>
<proteinExistence type="inferred from homology"/>
<dbReference type="Proteomes" id="UP000252669">
    <property type="component" value="Unassembled WGS sequence"/>
</dbReference>
<sequence>MLLNKDNLPLVDMDFMNETHFEDVDLLNELFINIEDFEKEASDENFEKLKSKYKDWVNHTVNHFATEEEEMVKRGFFAYPFHKGEHDNNLAEIRAVWDSFEHSKNIEELKNYIEFDVINWLINHIRSMDTVTARFFKTGMSPCGMM</sequence>
<evidence type="ECO:0000256" key="2">
    <source>
        <dbReference type="ARBA" id="ARBA00022723"/>
    </source>
</evidence>
<keyword evidence="5" id="KW-1185">Reference proteome</keyword>
<dbReference type="CDD" id="cd12107">
    <property type="entry name" value="Hemerythrin"/>
    <property type="match status" value="1"/>
</dbReference>
<dbReference type="NCBIfam" id="TIGR02481">
    <property type="entry name" value="hemeryth_dom"/>
    <property type="match status" value="1"/>
</dbReference>
<name>A0A366MPL0_9BACT</name>